<evidence type="ECO:0000313" key="11">
    <source>
        <dbReference type="Proteomes" id="UP001152795"/>
    </source>
</evidence>
<evidence type="ECO:0000256" key="2">
    <source>
        <dbReference type="ARBA" id="ARBA00022441"/>
    </source>
</evidence>
<dbReference type="Pfam" id="PF00053">
    <property type="entry name" value="EGF_laminin"/>
    <property type="match status" value="1"/>
</dbReference>
<dbReference type="GO" id="GO:0005604">
    <property type="term" value="C:basement membrane"/>
    <property type="evidence" value="ECO:0007669"/>
    <property type="project" value="UniProtKB-ARBA"/>
</dbReference>
<keyword evidence="6 9" id="KW-1015">Disulfide bond</keyword>
<dbReference type="FunFam" id="2.10.25.10:FF:000188">
    <property type="entry name" value="Laminin subunit gamma 2"/>
    <property type="match status" value="1"/>
</dbReference>
<evidence type="ECO:0000256" key="6">
    <source>
        <dbReference type="ARBA" id="ARBA00023157"/>
    </source>
</evidence>
<dbReference type="GO" id="GO:0016020">
    <property type="term" value="C:membrane"/>
    <property type="evidence" value="ECO:0007669"/>
    <property type="project" value="UniProtKB-SubCell"/>
</dbReference>
<evidence type="ECO:0000256" key="5">
    <source>
        <dbReference type="ARBA" id="ARBA00023136"/>
    </source>
</evidence>
<keyword evidence="8 9" id="KW-0424">Laminin EGF-like domain</keyword>
<dbReference type="AlphaFoldDB" id="A0A6S7GCN6"/>
<evidence type="ECO:0000256" key="4">
    <source>
        <dbReference type="ARBA" id="ARBA00022737"/>
    </source>
</evidence>
<organism evidence="10 11">
    <name type="scientific">Paramuricea clavata</name>
    <name type="common">Red gorgonian</name>
    <name type="synonym">Violescent sea-whip</name>
    <dbReference type="NCBI Taxonomy" id="317549"/>
    <lineage>
        <taxon>Eukaryota</taxon>
        <taxon>Metazoa</taxon>
        <taxon>Cnidaria</taxon>
        <taxon>Anthozoa</taxon>
        <taxon>Octocorallia</taxon>
        <taxon>Malacalcyonacea</taxon>
        <taxon>Plexauridae</taxon>
        <taxon>Paramuricea</taxon>
    </lineage>
</organism>
<dbReference type="Pfam" id="PF24972">
    <property type="entry name" value="GBD_ATRN"/>
    <property type="match status" value="1"/>
</dbReference>
<dbReference type="Gene3D" id="2.10.25.10">
    <property type="entry name" value="Laminin"/>
    <property type="match status" value="1"/>
</dbReference>
<dbReference type="GO" id="GO:0005794">
    <property type="term" value="C:Golgi apparatus"/>
    <property type="evidence" value="ECO:0007669"/>
    <property type="project" value="TreeGrafter"/>
</dbReference>
<dbReference type="PROSITE" id="PS50027">
    <property type="entry name" value="EGF_LAM_2"/>
    <property type="match status" value="2"/>
</dbReference>
<reference evidence="10" key="1">
    <citation type="submission" date="2020-04" db="EMBL/GenBank/DDBJ databases">
        <authorList>
            <person name="Alioto T."/>
            <person name="Alioto T."/>
            <person name="Gomez Garrido J."/>
        </authorList>
    </citation>
    <scope>NUCLEOTIDE SEQUENCE</scope>
    <source>
        <strain evidence="10">A484AB</strain>
    </source>
</reference>
<keyword evidence="4" id="KW-0677">Repeat</keyword>
<proteinExistence type="predicted"/>
<dbReference type="CDD" id="cd00055">
    <property type="entry name" value="EGF_Lam"/>
    <property type="match status" value="2"/>
</dbReference>
<comment type="caution">
    <text evidence="9">Lacks conserved residue(s) required for the propagation of feature annotation.</text>
</comment>
<sequence>MNLSFLACQKWYSEDLPQIAQTLARYGHTAVAKGRTMYIFGGFNGAFFNDILTYTHGECGRILNETECTEKYFSSGCYWNNSQCVNKDSVKTSPQCPGKHEKSCSEIQICDECRYKPKCGWSNKSCQMNGSDTCQKSSEDICPLYSGCQSCQEAGCYWKDNRCDKTKPLNLKDCKPPCTDRTSQKDCIPDKSSCLWCESLQRCVDHRLYVVFYPYGQCFEWITATSSDKDISCESKSTCRNCLTLPSCGWSESVMRNGAGQCLKGSAHAPKDVSNYKYWHFFDCPICQCNGHSNCSVNSSVCLRCRDHTTGANCDKCADGYFGNPHNGGKCMPCQCNGHADTCNPTNGDCTCRMRGVEGKHCEKCNTGQYVGNATNGGYCYYKLTADYLYRINVSDKLIFNFICYPNESDKNTVVTVSITKGNPLNPALLNVSLGSDSLQEFYWVTNVDLSSQYEKKFSKDDYPFGSEDFYFKIYVYNLTPYSTVSVSVHQPNEGGINLLQFFIIFLACFVGLLLIAVAFWKAKSFFDTFRRTRRRNVELVYMTNRPFAPVPICVDKPGHVPMKSKPSPLTTEICYGNKAAVVSVLVRLPLCAQTENSTGAAALCFGSTLVNYNEHQGSRMVNYMKNIKRRRNPFRSSAI</sequence>
<dbReference type="Proteomes" id="UP001152795">
    <property type="component" value="Unassembled WGS sequence"/>
</dbReference>
<feature type="disulfide bond" evidence="9">
    <location>
        <begin position="305"/>
        <end position="314"/>
    </location>
</feature>
<name>A0A6S7GCN6_PARCT</name>
<dbReference type="OrthoDB" id="9998912at2759"/>
<dbReference type="SUPFAM" id="SSF57196">
    <property type="entry name" value="EGF/Laminin"/>
    <property type="match status" value="1"/>
</dbReference>
<keyword evidence="11" id="KW-1185">Reference proteome</keyword>
<dbReference type="Pfam" id="PF01437">
    <property type="entry name" value="PSI"/>
    <property type="match status" value="1"/>
</dbReference>
<dbReference type="EMBL" id="CACRXK020001400">
    <property type="protein sequence ID" value="CAB3988893.1"/>
    <property type="molecule type" value="Genomic_DNA"/>
</dbReference>
<dbReference type="InterPro" id="IPR002165">
    <property type="entry name" value="Plexin_repeat"/>
</dbReference>
<protein>
    <submittedName>
        <fullName evidence="10">Uncharacterized protein</fullName>
    </submittedName>
</protein>
<dbReference type="Pfam" id="PF24973">
    <property type="entry name" value="EGF_LMN_ATRN"/>
    <property type="match status" value="1"/>
</dbReference>
<dbReference type="InterPro" id="IPR002049">
    <property type="entry name" value="LE_dom"/>
</dbReference>
<feature type="disulfide bond" evidence="9">
    <location>
        <begin position="317"/>
        <end position="331"/>
    </location>
</feature>
<dbReference type="PANTHER" id="PTHR46376">
    <property type="entry name" value="LEUCINE-ZIPPER-LIKE TRANSCRIPTIONAL REGULATOR 1"/>
    <property type="match status" value="1"/>
</dbReference>
<evidence type="ECO:0000256" key="3">
    <source>
        <dbReference type="ARBA" id="ARBA00022729"/>
    </source>
</evidence>
<evidence type="ECO:0000256" key="8">
    <source>
        <dbReference type="ARBA" id="ARBA00023292"/>
    </source>
</evidence>
<dbReference type="SMART" id="SM00180">
    <property type="entry name" value="EGF_Lam"/>
    <property type="match status" value="2"/>
</dbReference>
<dbReference type="InterPro" id="IPR056732">
    <property type="entry name" value="GBD_ATRN"/>
</dbReference>
<accession>A0A6S7GCN6</accession>
<dbReference type="InterPro" id="IPR056863">
    <property type="entry name" value="LMN_ATRN_NET-like_EGF"/>
</dbReference>
<evidence type="ECO:0000256" key="9">
    <source>
        <dbReference type="PROSITE-ProRule" id="PRU00460"/>
    </source>
</evidence>
<keyword evidence="2" id="KW-0880">Kelch repeat</keyword>
<evidence type="ECO:0000256" key="1">
    <source>
        <dbReference type="ARBA" id="ARBA00004370"/>
    </source>
</evidence>
<comment type="caution">
    <text evidence="10">The sequence shown here is derived from an EMBL/GenBank/DDBJ whole genome shotgun (WGS) entry which is preliminary data.</text>
</comment>
<dbReference type="InterPro" id="IPR051568">
    <property type="entry name" value="LZTR1/Attractin"/>
</dbReference>
<evidence type="ECO:0000256" key="7">
    <source>
        <dbReference type="ARBA" id="ARBA00023180"/>
    </source>
</evidence>
<dbReference type="PANTHER" id="PTHR46376:SF2">
    <property type="entry name" value="DISTRACTED, ISOFORM B"/>
    <property type="match status" value="1"/>
</dbReference>
<evidence type="ECO:0000313" key="10">
    <source>
        <dbReference type="EMBL" id="CAB3988893.1"/>
    </source>
</evidence>
<keyword evidence="3" id="KW-0732">Signal</keyword>
<keyword evidence="7" id="KW-0325">Glycoprotein</keyword>
<comment type="subcellular location">
    <subcellularLocation>
        <location evidence="1">Membrane</location>
    </subcellularLocation>
</comment>
<dbReference type="PROSITE" id="PS01248">
    <property type="entry name" value="EGF_LAM_1"/>
    <property type="match status" value="1"/>
</dbReference>
<keyword evidence="5" id="KW-0472">Membrane</keyword>
<gene>
    <name evidence="10" type="ORF">PACLA_8A087960</name>
</gene>